<name>A0A6J5M525_9CAUD</name>
<sequence>MANIITAGNSTNGGTQINTDTSGTLDIKTGTGSGTTAISVNASQATTFAAGISGTTGSFSGNMSFNSGYGSAAVAYACRAWVNFNGSGTVAIRASGNVSSITDNGVGNYTANFSTAMPDVNYAATAINDLTSNGAWYVNPYIYAYNTTSVQYLNASSYTPNLNPADCVLISITVFR</sequence>
<dbReference type="EMBL" id="LR796382">
    <property type="protein sequence ID" value="CAB4140547.1"/>
    <property type="molecule type" value="Genomic_DNA"/>
</dbReference>
<proteinExistence type="predicted"/>
<feature type="region of interest" description="Disordered" evidence="1">
    <location>
        <begin position="1"/>
        <end position="23"/>
    </location>
</feature>
<gene>
    <name evidence="2" type="ORF">UFOVP409_48</name>
    <name evidence="3" type="ORF">UFOVP684_54</name>
</gene>
<dbReference type="EMBL" id="LR796652">
    <property type="protein sequence ID" value="CAB4157919.1"/>
    <property type="molecule type" value="Genomic_DNA"/>
</dbReference>
<evidence type="ECO:0000313" key="3">
    <source>
        <dbReference type="EMBL" id="CAB4157919.1"/>
    </source>
</evidence>
<accession>A0A6J5M525</accession>
<protein>
    <submittedName>
        <fullName evidence="2">Uncharacterized protein</fullName>
    </submittedName>
</protein>
<evidence type="ECO:0000256" key="1">
    <source>
        <dbReference type="SAM" id="MobiDB-lite"/>
    </source>
</evidence>
<organism evidence="2">
    <name type="scientific">uncultured Caudovirales phage</name>
    <dbReference type="NCBI Taxonomy" id="2100421"/>
    <lineage>
        <taxon>Viruses</taxon>
        <taxon>Duplodnaviria</taxon>
        <taxon>Heunggongvirae</taxon>
        <taxon>Uroviricota</taxon>
        <taxon>Caudoviricetes</taxon>
        <taxon>Peduoviridae</taxon>
        <taxon>Maltschvirus</taxon>
        <taxon>Maltschvirus maltsch</taxon>
    </lineage>
</organism>
<reference evidence="2" key="1">
    <citation type="submission" date="2020-04" db="EMBL/GenBank/DDBJ databases">
        <authorList>
            <person name="Chiriac C."/>
            <person name="Salcher M."/>
            <person name="Ghai R."/>
            <person name="Kavagutti S V."/>
        </authorList>
    </citation>
    <scope>NUCLEOTIDE SEQUENCE</scope>
</reference>
<evidence type="ECO:0000313" key="2">
    <source>
        <dbReference type="EMBL" id="CAB4140547.1"/>
    </source>
</evidence>